<feature type="compositionally biased region" description="Gly residues" evidence="1">
    <location>
        <begin position="127"/>
        <end position="137"/>
    </location>
</feature>
<evidence type="ECO:0000313" key="3">
    <source>
        <dbReference type="EMBL" id="TQQ80863.1"/>
    </source>
</evidence>
<keyword evidence="2" id="KW-0472">Membrane</keyword>
<sequence length="137" mass="13475">MSEADDDSVVAISPGIAAVALFGVLAAAIAGAAGGFPEPAGFPAEASIVHNIGYALFDIELGDVPAEGFLAAFLIIAIALDVALDSAVYLAKRETDGTIISALTDGGRDIVDGEVAGAADDDSDTSGVGGTDHGGDR</sequence>
<name>A0A8J8PBM1_9EURY</name>
<evidence type="ECO:0000256" key="1">
    <source>
        <dbReference type="SAM" id="MobiDB-lite"/>
    </source>
</evidence>
<feature type="transmembrane region" description="Helical" evidence="2">
    <location>
        <begin position="69"/>
        <end position="91"/>
    </location>
</feature>
<dbReference type="Proteomes" id="UP000705823">
    <property type="component" value="Unassembled WGS sequence"/>
</dbReference>
<proteinExistence type="predicted"/>
<organism evidence="3 4">
    <name type="scientific">Halonotius terrestris</name>
    <dbReference type="NCBI Taxonomy" id="2487750"/>
    <lineage>
        <taxon>Archaea</taxon>
        <taxon>Methanobacteriati</taxon>
        <taxon>Methanobacteriota</taxon>
        <taxon>Stenosarchaea group</taxon>
        <taxon>Halobacteria</taxon>
        <taxon>Halobacteriales</taxon>
        <taxon>Haloferacaceae</taxon>
        <taxon>Halonotius</taxon>
    </lineage>
</organism>
<accession>A0A8J8PBM1</accession>
<dbReference type="AlphaFoldDB" id="A0A8J8PBM1"/>
<protein>
    <submittedName>
        <fullName evidence="3">Uncharacterized protein</fullName>
    </submittedName>
</protein>
<gene>
    <name evidence="3" type="ORF">EGH24_06805</name>
</gene>
<dbReference type="EMBL" id="RKLU01000003">
    <property type="protein sequence ID" value="TQQ80863.1"/>
    <property type="molecule type" value="Genomic_DNA"/>
</dbReference>
<keyword evidence="4" id="KW-1185">Reference proteome</keyword>
<feature type="region of interest" description="Disordered" evidence="1">
    <location>
        <begin position="114"/>
        <end position="137"/>
    </location>
</feature>
<evidence type="ECO:0000256" key="2">
    <source>
        <dbReference type="SAM" id="Phobius"/>
    </source>
</evidence>
<reference evidence="3" key="1">
    <citation type="submission" date="2019-02" db="EMBL/GenBank/DDBJ databases">
        <title>Halonotius sp. a new haloarchaeum isolated from saline soil.</title>
        <authorList>
            <person name="Duran-Viseras A."/>
            <person name="Sanchez-Porro C."/>
            <person name="Ventosa A."/>
        </authorList>
    </citation>
    <scope>NUCLEOTIDE SEQUENCE</scope>
    <source>
        <strain evidence="3">F15B</strain>
    </source>
</reference>
<evidence type="ECO:0000313" key="4">
    <source>
        <dbReference type="Proteomes" id="UP000705823"/>
    </source>
</evidence>
<feature type="transmembrane region" description="Helical" evidence="2">
    <location>
        <begin position="12"/>
        <end position="33"/>
    </location>
</feature>
<keyword evidence="2" id="KW-1133">Transmembrane helix</keyword>
<dbReference type="RefSeq" id="WP_142979425.1">
    <property type="nucleotide sequence ID" value="NZ_RKLU01000003.1"/>
</dbReference>
<comment type="caution">
    <text evidence="3">The sequence shown here is derived from an EMBL/GenBank/DDBJ whole genome shotgun (WGS) entry which is preliminary data.</text>
</comment>
<keyword evidence="2" id="KW-0812">Transmembrane</keyword>